<dbReference type="EMBL" id="MN586020">
    <property type="protein sequence ID" value="QGJ92684.1"/>
    <property type="molecule type" value="Genomic_DNA"/>
</dbReference>
<accession>A0A649VKG2</accession>
<evidence type="ECO:0000313" key="3">
    <source>
        <dbReference type="Proteomes" id="UP000425388"/>
    </source>
</evidence>
<gene>
    <name evidence="2" type="primary">13</name>
    <name evidence="2" type="ORF">PBI_MEGAN_13</name>
</gene>
<dbReference type="RefSeq" id="YP_010751304.1">
    <property type="nucleotide sequence ID" value="NC_073368.1"/>
</dbReference>
<organism evidence="2 3">
    <name type="scientific">Microbacterium phage Megan</name>
    <dbReference type="NCBI Taxonomy" id="2656551"/>
    <lineage>
        <taxon>Viruses</taxon>
        <taxon>Duplodnaviria</taxon>
        <taxon>Heunggongvirae</taxon>
        <taxon>Uroviricota</taxon>
        <taxon>Caudoviricetes</taxon>
        <taxon>Hodgkinviridae</taxon>
        <taxon>Meganvirus</taxon>
        <taxon>Meganvirus megan</taxon>
    </lineage>
</organism>
<protein>
    <submittedName>
        <fullName evidence="2">Portal protein</fullName>
    </submittedName>
</protein>
<proteinExistence type="predicted"/>
<name>A0A649VKG2_9CAUD</name>
<keyword evidence="3" id="KW-1185">Reference proteome</keyword>
<reference evidence="2 3" key="1">
    <citation type="submission" date="2019-10" db="EMBL/GenBank/DDBJ databases">
        <authorList>
            <person name="Abad L.A."/>
            <person name="AUll H.A."/>
            <person name="Garlena R.A."/>
            <person name="Russell D.A."/>
            <person name="Pope W.H."/>
            <person name="Jacobs-Sera D."/>
            <person name="Hatfull G.F."/>
        </authorList>
    </citation>
    <scope>NUCLEOTIDE SEQUENCE [LARGE SCALE GENOMIC DNA]</scope>
</reference>
<sequence>MPTMSAREYITVPVGPSPTDLPDLGAITPAVELEVAPPAVRSRPNSLTAAAVRLTQATIGKRSTRGRSGNDNWQEDAWEMYDLVGELRFITNLLANQMSKARFYVGTIADNPTDTPVPTDDEVLKGALEAIGDGPSGFIQLVKRLGVNLQIPGDGWLVGIPRWMEPGSLVAQPPEGTPVNLDDLVWHSLSVTEVEQDGDDLTLSLGELKEEKVTAKVDDIYAIRVWDPHPRRFWESDSATRSNLPVLRELVGLTMHISAQIDSRLAGAGVLLAPASAAAAVKRMMNLPEDGEDDPFTDSLIKAMMTPIQDRSNASAYVPLVWTVPDESEPHFRFMSFAKELDAQAKDMRDEAIRRFALGADAPADLLLGVGGMNHWGAWLVQEDTVRAHLEPPIALVADALTVQYIRPIMRELTATGARNYTDEQIDNTLIWYEVEHLIVKANAREDADKAHAAGVISDDAYRKALGFGDEDAPPAAASVDVAVQTALDMVKQAPSLAQDPGIPALVEQLRAVISGQDTRDPAVAEPVDSAAEAEEDAEVDREAGGPPTPEDTVPDALPASAGLFDRRPRRRSDVALTR</sequence>
<feature type="region of interest" description="Disordered" evidence="1">
    <location>
        <begin position="517"/>
        <end position="579"/>
    </location>
</feature>
<evidence type="ECO:0000313" key="2">
    <source>
        <dbReference type="EMBL" id="QGJ92684.1"/>
    </source>
</evidence>
<evidence type="ECO:0000256" key="1">
    <source>
        <dbReference type="SAM" id="MobiDB-lite"/>
    </source>
</evidence>
<dbReference type="GeneID" id="80004971"/>
<dbReference type="Proteomes" id="UP000425388">
    <property type="component" value="Segment"/>
</dbReference>
<dbReference type="KEGG" id="vg:80004971"/>